<dbReference type="PANTHER" id="PTHR43606:SF7">
    <property type="entry name" value="PHOSPHATASE, PUTATIVE (AFU_ORTHOLOGUE AFUA_6G08710)-RELATED"/>
    <property type="match status" value="1"/>
</dbReference>
<dbReference type="RefSeq" id="XP_033599429.1">
    <property type="nucleotide sequence ID" value="XM_033746629.1"/>
</dbReference>
<protein>
    <submittedName>
        <fullName evidence="4">Phosphodiesterase/alkaline phosphatase D</fullName>
    </submittedName>
</protein>
<dbReference type="Gene3D" id="3.60.21.70">
    <property type="entry name" value="PhoD-like phosphatase"/>
    <property type="match status" value="1"/>
</dbReference>
<evidence type="ECO:0000259" key="2">
    <source>
        <dbReference type="Pfam" id="PF09423"/>
    </source>
</evidence>
<organism evidence="4 5">
    <name type="scientific">Pseudovirgaria hyperparasitica</name>
    <dbReference type="NCBI Taxonomy" id="470096"/>
    <lineage>
        <taxon>Eukaryota</taxon>
        <taxon>Fungi</taxon>
        <taxon>Dikarya</taxon>
        <taxon>Ascomycota</taxon>
        <taxon>Pezizomycotina</taxon>
        <taxon>Dothideomycetes</taxon>
        <taxon>Dothideomycetes incertae sedis</taxon>
        <taxon>Acrospermales</taxon>
        <taxon>Acrospermaceae</taxon>
        <taxon>Pseudovirgaria</taxon>
    </lineage>
</organism>
<dbReference type="Gene3D" id="2.60.40.380">
    <property type="entry name" value="Purple acid phosphatase-like, N-terminal"/>
    <property type="match status" value="1"/>
</dbReference>
<dbReference type="GeneID" id="54487683"/>
<dbReference type="Proteomes" id="UP000799437">
    <property type="component" value="Unassembled WGS sequence"/>
</dbReference>
<dbReference type="InterPro" id="IPR018946">
    <property type="entry name" value="PhoD-like_MPP"/>
</dbReference>
<proteinExistence type="predicted"/>
<dbReference type="EMBL" id="ML996574">
    <property type="protein sequence ID" value="KAF2756978.1"/>
    <property type="molecule type" value="Genomic_DNA"/>
</dbReference>
<dbReference type="OrthoDB" id="9992270at2759"/>
<keyword evidence="5" id="KW-1185">Reference proteome</keyword>
<feature type="domain" description="Phospholipase D N-terminal" evidence="3">
    <location>
        <begin position="61"/>
        <end position="178"/>
    </location>
</feature>
<evidence type="ECO:0000313" key="4">
    <source>
        <dbReference type="EMBL" id="KAF2756978.1"/>
    </source>
</evidence>
<evidence type="ECO:0000259" key="3">
    <source>
        <dbReference type="Pfam" id="PF16655"/>
    </source>
</evidence>
<name>A0A6A6W226_9PEZI</name>
<dbReference type="AlphaFoldDB" id="A0A6A6W226"/>
<dbReference type="Pfam" id="PF09423">
    <property type="entry name" value="PhoD"/>
    <property type="match status" value="1"/>
</dbReference>
<dbReference type="InterPro" id="IPR029052">
    <property type="entry name" value="Metallo-depent_PP-like"/>
</dbReference>
<evidence type="ECO:0000313" key="5">
    <source>
        <dbReference type="Proteomes" id="UP000799437"/>
    </source>
</evidence>
<dbReference type="InterPro" id="IPR038607">
    <property type="entry name" value="PhoD-like_sf"/>
</dbReference>
<dbReference type="SUPFAM" id="SSF56300">
    <property type="entry name" value="Metallo-dependent phosphatases"/>
    <property type="match status" value="1"/>
</dbReference>
<dbReference type="PANTHER" id="PTHR43606">
    <property type="entry name" value="PHOSPHATASE, PUTATIVE (AFU_ORTHOLOGUE AFUA_6G08710)-RELATED"/>
    <property type="match status" value="1"/>
</dbReference>
<dbReference type="InterPro" id="IPR052900">
    <property type="entry name" value="Phospholipid_Metab_Enz"/>
</dbReference>
<gene>
    <name evidence="4" type="ORF">EJ05DRAFT_49807</name>
</gene>
<sequence length="626" mass="70864">MKLQSLSVLTSAALASASWTKNLNYRSPSEHHPGLGIAIHKVVKRNVPTMPWNPSHLNFTHGVASGDPFPDSVILWTRVGPVQDNDHSNLTVSGYVPLYSHETEKYVKVSTAPVCVEYRVSTDKSFEDVADHGEAYTSSDVDFTVKVEASNLQPFTTYYYQFNVCNSNVTSPVGRTKTTPNKDDHVTDVKLAIYSCSNFPFGFFNAYGNPVRKDSVDYVVHLGDYIYEYAEGEYGYGYSIGRIPQPDRQLYTLHDYRRRIANYREDHDLLASHQQFAWIPVWDDHEVADNTYRDGSSTLNNTEQSFVMDGGVSVDQRKMNAVRAYFEWMPIRQVDMDDNLRIWRSFAIGDLIDLIMLDTRQYDRSITDLYFNTDYIHTISNDASRSLMGSRQEHWFYNQLTSSAERGATWRVVGSQIVFSRLNESVVFGEDSPLNYDAWDGYQSNKNRTLATLYDNNIGNNIFLAGDSHASWVSDLTWLEHADYNPVTGSGSLGVEFAGSAVSSPCPYGANITIDRANNYTNTLVSDTTSLQWNDLYYRGYYELHFTHAQVEARYFGLPTVVTRNNWEIPIANFTVAAGDNRLQRPVGNGVVESGTIKYGKTTQTNLTVDTGNNTWFVSHENMEVI</sequence>
<feature type="domain" description="PhoD-like phosphatase metallophosphatase" evidence="2">
    <location>
        <begin position="191"/>
        <end position="555"/>
    </location>
</feature>
<dbReference type="Pfam" id="PF16655">
    <property type="entry name" value="PhoD_N"/>
    <property type="match status" value="1"/>
</dbReference>
<feature type="chain" id="PRO_5025407929" evidence="1">
    <location>
        <begin position="18"/>
        <end position="626"/>
    </location>
</feature>
<reference evidence="4" key="1">
    <citation type="journal article" date="2020" name="Stud. Mycol.">
        <title>101 Dothideomycetes genomes: a test case for predicting lifestyles and emergence of pathogens.</title>
        <authorList>
            <person name="Haridas S."/>
            <person name="Albert R."/>
            <person name="Binder M."/>
            <person name="Bloem J."/>
            <person name="Labutti K."/>
            <person name="Salamov A."/>
            <person name="Andreopoulos B."/>
            <person name="Baker S."/>
            <person name="Barry K."/>
            <person name="Bills G."/>
            <person name="Bluhm B."/>
            <person name="Cannon C."/>
            <person name="Castanera R."/>
            <person name="Culley D."/>
            <person name="Daum C."/>
            <person name="Ezra D."/>
            <person name="Gonzalez J."/>
            <person name="Henrissat B."/>
            <person name="Kuo A."/>
            <person name="Liang C."/>
            <person name="Lipzen A."/>
            <person name="Lutzoni F."/>
            <person name="Magnuson J."/>
            <person name="Mondo S."/>
            <person name="Nolan M."/>
            <person name="Ohm R."/>
            <person name="Pangilinan J."/>
            <person name="Park H.-J."/>
            <person name="Ramirez L."/>
            <person name="Alfaro M."/>
            <person name="Sun H."/>
            <person name="Tritt A."/>
            <person name="Yoshinaga Y."/>
            <person name="Zwiers L.-H."/>
            <person name="Turgeon B."/>
            <person name="Goodwin S."/>
            <person name="Spatafora J."/>
            <person name="Crous P."/>
            <person name="Grigoriev I."/>
        </authorList>
    </citation>
    <scope>NUCLEOTIDE SEQUENCE</scope>
    <source>
        <strain evidence="4">CBS 121739</strain>
    </source>
</reference>
<keyword evidence="1" id="KW-0732">Signal</keyword>
<accession>A0A6A6W226</accession>
<dbReference type="CDD" id="cd07389">
    <property type="entry name" value="MPP_PhoD"/>
    <property type="match status" value="1"/>
</dbReference>
<dbReference type="InterPro" id="IPR032093">
    <property type="entry name" value="PhoD_N"/>
</dbReference>
<feature type="signal peptide" evidence="1">
    <location>
        <begin position="1"/>
        <end position="17"/>
    </location>
</feature>
<evidence type="ECO:0000256" key="1">
    <source>
        <dbReference type="SAM" id="SignalP"/>
    </source>
</evidence>